<evidence type="ECO:0000313" key="3">
    <source>
        <dbReference type="Proteomes" id="UP000324222"/>
    </source>
</evidence>
<feature type="compositionally biased region" description="Low complexity" evidence="1">
    <location>
        <begin position="125"/>
        <end position="137"/>
    </location>
</feature>
<accession>A0A5B7HT82</accession>
<reference evidence="2 3" key="1">
    <citation type="submission" date="2019-05" db="EMBL/GenBank/DDBJ databases">
        <title>Another draft genome of Portunus trituberculatus and its Hox gene families provides insights of decapod evolution.</title>
        <authorList>
            <person name="Jeong J.-H."/>
            <person name="Song I."/>
            <person name="Kim S."/>
            <person name="Choi T."/>
            <person name="Kim D."/>
            <person name="Ryu S."/>
            <person name="Kim W."/>
        </authorList>
    </citation>
    <scope>NUCLEOTIDE SEQUENCE [LARGE SCALE GENOMIC DNA]</scope>
    <source>
        <tissue evidence="2">Muscle</tissue>
    </source>
</reference>
<gene>
    <name evidence="2" type="ORF">E2C01_070062</name>
</gene>
<evidence type="ECO:0000256" key="1">
    <source>
        <dbReference type="SAM" id="MobiDB-lite"/>
    </source>
</evidence>
<proteinExistence type="predicted"/>
<organism evidence="2 3">
    <name type="scientific">Portunus trituberculatus</name>
    <name type="common">Swimming crab</name>
    <name type="synonym">Neptunus trituberculatus</name>
    <dbReference type="NCBI Taxonomy" id="210409"/>
    <lineage>
        <taxon>Eukaryota</taxon>
        <taxon>Metazoa</taxon>
        <taxon>Ecdysozoa</taxon>
        <taxon>Arthropoda</taxon>
        <taxon>Crustacea</taxon>
        <taxon>Multicrustacea</taxon>
        <taxon>Malacostraca</taxon>
        <taxon>Eumalacostraca</taxon>
        <taxon>Eucarida</taxon>
        <taxon>Decapoda</taxon>
        <taxon>Pleocyemata</taxon>
        <taxon>Brachyura</taxon>
        <taxon>Eubrachyura</taxon>
        <taxon>Portunoidea</taxon>
        <taxon>Portunidae</taxon>
        <taxon>Portuninae</taxon>
        <taxon>Portunus</taxon>
    </lineage>
</organism>
<evidence type="ECO:0000313" key="2">
    <source>
        <dbReference type="EMBL" id="MPC75670.1"/>
    </source>
</evidence>
<name>A0A5B7HT82_PORTR</name>
<protein>
    <submittedName>
        <fullName evidence="2">Uncharacterized protein</fullName>
    </submittedName>
</protein>
<comment type="caution">
    <text evidence="2">The sequence shown here is derived from an EMBL/GenBank/DDBJ whole genome shotgun (WGS) entry which is preliminary data.</text>
</comment>
<dbReference type="EMBL" id="VSRR010041622">
    <property type="protein sequence ID" value="MPC75670.1"/>
    <property type="molecule type" value="Genomic_DNA"/>
</dbReference>
<dbReference type="Proteomes" id="UP000324222">
    <property type="component" value="Unassembled WGS sequence"/>
</dbReference>
<feature type="region of interest" description="Disordered" evidence="1">
    <location>
        <begin position="118"/>
        <end position="154"/>
    </location>
</feature>
<dbReference type="AlphaFoldDB" id="A0A5B7HT82"/>
<sequence>MAQFQPHPPSLDDQCIHRGLKALGDGCWRRMWWTRVLRAPHVAVSSLIIREDESMNGRSTPPYSMLGRRLLLRPCAGGLVSRGSRGPAARKPTRPGYEQRLHRVVRYWRWTLVVLPSSGRSDPNPDTTPGSSASGSPQPSPHIKSEEEVHASMQQLSHALGLSVPTCIGEVEHQVDLWCPPSACIYRPPGRGGPVSKKRKAIKRRQYRRIQTLWHREGGLVVKEILESIPDGPPTIPPNMKAFWAGLFQRQSENETRTPAAIGPTLNVAGPITEDEIKQAVRSTEAATAPGPDGRGLECIHALALRKLGWAFNALLLLKKSLGVGPRDVQP</sequence>
<keyword evidence="3" id="KW-1185">Reference proteome</keyword>